<sequence>MAYAVDKNKLIAVIAGSPDEVPREEIPWVFSRLNTIYLADPERDEKGLREISQLLKEAA</sequence>
<reference evidence="1 2" key="1">
    <citation type="submission" date="2017-03" db="EMBL/GenBank/DDBJ databases">
        <title>Complete genome sequence of Candidatus 'Thiodictyon syntrophicum' sp. nov. strain Cad16T, a photolithoautotroph purple sulfur bacterium isolated from an alpine meromictic lake.</title>
        <authorList>
            <person name="Luedin S.M."/>
            <person name="Pothier J.F."/>
            <person name="Danza F."/>
            <person name="Storelli N."/>
            <person name="Wittwer M."/>
            <person name="Tonolla M."/>
        </authorList>
    </citation>
    <scope>NUCLEOTIDE SEQUENCE [LARGE SCALE GENOMIC DNA]</scope>
    <source>
        <strain evidence="1 2">Cad16T</strain>
    </source>
</reference>
<keyword evidence="2" id="KW-1185">Reference proteome</keyword>
<protein>
    <submittedName>
        <fullName evidence="1">Uncharacterized protein</fullName>
    </submittedName>
</protein>
<dbReference type="RefSeq" id="WP_100922102.1">
    <property type="nucleotide sequence ID" value="NZ_CP020370.1"/>
</dbReference>
<organism evidence="1 2">
    <name type="scientific">Candidatus Thiodictyon syntrophicum</name>
    <dbReference type="NCBI Taxonomy" id="1166950"/>
    <lineage>
        <taxon>Bacteria</taxon>
        <taxon>Pseudomonadati</taxon>
        <taxon>Pseudomonadota</taxon>
        <taxon>Gammaproteobacteria</taxon>
        <taxon>Chromatiales</taxon>
        <taxon>Chromatiaceae</taxon>
        <taxon>Thiodictyon</taxon>
    </lineage>
</organism>
<dbReference type="Proteomes" id="UP000232638">
    <property type="component" value="Chromosome"/>
</dbReference>
<proteinExistence type="predicted"/>
<evidence type="ECO:0000313" key="2">
    <source>
        <dbReference type="Proteomes" id="UP000232638"/>
    </source>
</evidence>
<name>A0A2K8UG43_9GAMM</name>
<dbReference type="KEGG" id="tsy:THSYN_28255"/>
<dbReference type="EMBL" id="CP020370">
    <property type="protein sequence ID" value="AUB84449.1"/>
    <property type="molecule type" value="Genomic_DNA"/>
</dbReference>
<accession>A0A2K8UG43</accession>
<evidence type="ECO:0000313" key="1">
    <source>
        <dbReference type="EMBL" id="AUB84449.1"/>
    </source>
</evidence>
<gene>
    <name evidence="1" type="ORF">THSYN_28255</name>
</gene>
<dbReference type="AlphaFoldDB" id="A0A2K8UG43"/>